<proteinExistence type="predicted"/>
<dbReference type="InterPro" id="IPR010982">
    <property type="entry name" value="Lambda_DNA-bd_dom_sf"/>
</dbReference>
<dbReference type="Pfam" id="PF13560">
    <property type="entry name" value="HTH_31"/>
    <property type="match status" value="1"/>
</dbReference>
<protein>
    <submittedName>
        <fullName evidence="2">Helix-turn-helix transcriptional regulator</fullName>
    </submittedName>
</protein>
<dbReference type="Pfam" id="PF17765">
    <property type="entry name" value="MLTR_LBD"/>
    <property type="match status" value="1"/>
</dbReference>
<dbReference type="EMBL" id="BAAABY010000012">
    <property type="protein sequence ID" value="GAA0454642.1"/>
    <property type="molecule type" value="Genomic_DNA"/>
</dbReference>
<dbReference type="SMART" id="SM00530">
    <property type="entry name" value="HTH_XRE"/>
    <property type="match status" value="1"/>
</dbReference>
<dbReference type="Gene3D" id="3.30.450.180">
    <property type="match status" value="1"/>
</dbReference>
<dbReference type="Proteomes" id="UP001500909">
    <property type="component" value="Unassembled WGS sequence"/>
</dbReference>
<evidence type="ECO:0000259" key="1">
    <source>
        <dbReference type="SMART" id="SM00530"/>
    </source>
</evidence>
<reference evidence="3" key="1">
    <citation type="journal article" date="2019" name="Int. J. Syst. Evol. Microbiol.">
        <title>The Global Catalogue of Microorganisms (GCM) 10K type strain sequencing project: providing services to taxonomists for standard genome sequencing and annotation.</title>
        <authorList>
            <consortium name="The Broad Institute Genomics Platform"/>
            <consortium name="The Broad Institute Genome Sequencing Center for Infectious Disease"/>
            <person name="Wu L."/>
            <person name="Ma J."/>
        </authorList>
    </citation>
    <scope>NUCLEOTIDE SEQUENCE [LARGE SCALE GENOMIC DNA]</scope>
    <source>
        <strain evidence="3">JCM 4805</strain>
    </source>
</reference>
<gene>
    <name evidence="2" type="ORF">GCM10010361_18380</name>
</gene>
<organism evidence="2 3">
    <name type="scientific">Streptomyces olivaceiscleroticus</name>
    <dbReference type="NCBI Taxonomy" id="68245"/>
    <lineage>
        <taxon>Bacteria</taxon>
        <taxon>Bacillati</taxon>
        <taxon>Actinomycetota</taxon>
        <taxon>Actinomycetes</taxon>
        <taxon>Kitasatosporales</taxon>
        <taxon>Streptomycetaceae</taxon>
        <taxon>Streptomyces</taxon>
    </lineage>
</organism>
<feature type="domain" description="HTH cro/C1-type" evidence="1">
    <location>
        <begin position="24"/>
        <end position="96"/>
    </location>
</feature>
<sequence>MSVTAAPAPARSAADVRRDELAAFLRSRRERIPPERVGLPRGARRRTPGLRREEVAQLAAVGVTWYTWLEQARDIHVSAQVLDAVARALLMDASERAHLFALAGTADPAPGGECAVVSPELRQVLEQLEPFAACVQNRRYDILAYNRTYGRLLTDLDALEPQDRNCLWLTFTHPEWRAAVPDLEKTLGQMTARFRAAMAEHVAEPAWKALLKRLQRASPEFREIWDRHEVLCARAKTKTFHNAQVGVVRVTNTPLYLGDREGFRVTVYAPQDEASRERLERLQELAVAAEAARDRASGLPG</sequence>
<dbReference type="RefSeq" id="WP_346094430.1">
    <property type="nucleotide sequence ID" value="NZ_BAAABY010000012.1"/>
</dbReference>
<dbReference type="PANTHER" id="PTHR35010">
    <property type="entry name" value="BLL4672 PROTEIN-RELATED"/>
    <property type="match status" value="1"/>
</dbReference>
<dbReference type="Gene3D" id="1.10.260.40">
    <property type="entry name" value="lambda repressor-like DNA-binding domains"/>
    <property type="match status" value="1"/>
</dbReference>
<comment type="caution">
    <text evidence="2">The sequence shown here is derived from an EMBL/GenBank/DDBJ whole genome shotgun (WGS) entry which is preliminary data.</text>
</comment>
<evidence type="ECO:0000313" key="2">
    <source>
        <dbReference type="EMBL" id="GAA0454642.1"/>
    </source>
</evidence>
<accession>A0ABP3JIL9</accession>
<dbReference type="InterPro" id="IPR001387">
    <property type="entry name" value="Cro/C1-type_HTH"/>
</dbReference>
<name>A0ABP3JIL9_9ACTN</name>
<keyword evidence="3" id="KW-1185">Reference proteome</keyword>
<dbReference type="PANTHER" id="PTHR35010:SF2">
    <property type="entry name" value="BLL4672 PROTEIN"/>
    <property type="match status" value="1"/>
</dbReference>
<dbReference type="InterPro" id="IPR041413">
    <property type="entry name" value="MLTR_LBD"/>
</dbReference>
<evidence type="ECO:0000313" key="3">
    <source>
        <dbReference type="Proteomes" id="UP001500909"/>
    </source>
</evidence>